<keyword evidence="3" id="KW-0732">Signal</keyword>
<dbReference type="InterPro" id="IPR050985">
    <property type="entry name" value="Alpha-glycosidase_related"/>
</dbReference>
<dbReference type="InterPro" id="IPR017853">
    <property type="entry name" value="GH"/>
</dbReference>
<sequence length="717" mass="81910">MRIVFFVALWLCSVGVKAQSWIQSSDKELILDNGLVHRVISFEDNKIASTELSLHGDTTNFLIDTSKEFSFLLNGEMIDGQSGWAVKDIVKFEMPQQGQAVAVALKSTFQEDLFLKVNYVLYPELPIIRKWVEIKNTSLNDLQVDALQIEDLQTILNFECTFTLHNYARMKNIGRFVGNWDDPVCVVHDIELRKGMALGNEAIGVLKRTAYHTEGNTNDVQIGLTTDKEDFPFRKYVAAEENFVSPKTFIALYNNRADGFEVVNEEVNRFVTLHMNPRIVQLKDKPTFVYNTWYPFRTFVSDTLVQSVADAAAKCGLQELIIDDGWQVNYRGETSEKDWGGNYGDWLVDEHKFKGGLKPTFDYIKEKNMKPGLWISIASATGDAQVFQQHPEWFVVDKDGNYGNLHFEDKDGTGDFYSASFGTDWYDYIKGKIVGLVKEHGLEYAKLDLAVVTSPYINNDENSGSYAKDHPLYKDQKASYYVMYERLLQLFDELHEEAPELFIDCTFETAGKFHMMDYAIAQHAEGNWLSNFEDPQPFGALRVRQMAWWRSPAVPAASLVIGNLPMDDPNFELGLKSLIGTLPIVLGDPRLLSEDKAKQMKTWSDWMKNMQEKYDYMSFRKDLPGFYEPREGAWDGWQRINFAKQSGGLVGVFRQGALESERQVFVTDLKADQQYVVRQAPTGKKILKATGKSLMERGFRVKIDESHGGEIFEIQQL</sequence>
<dbReference type="PANTHER" id="PTHR43053">
    <property type="entry name" value="GLYCOSIDASE FAMILY 31"/>
    <property type="match status" value="1"/>
</dbReference>
<reference evidence="4 5" key="1">
    <citation type="submission" date="2021-12" db="EMBL/GenBank/DDBJ databases">
        <title>Genome sequencing of bacteria with rrn-lacking chromosome and rrn-plasmid.</title>
        <authorList>
            <person name="Anda M."/>
            <person name="Iwasaki W."/>
        </authorList>
    </citation>
    <scope>NUCLEOTIDE SEQUENCE [LARGE SCALE GENOMIC DNA]</scope>
    <source>
        <strain evidence="4 5">NBRC 101262</strain>
        <plasmid evidence="4 5">pPP1</plasmid>
    </source>
</reference>
<dbReference type="RefSeq" id="WP_338398075.1">
    <property type="nucleotide sequence ID" value="NZ_AP025293.1"/>
</dbReference>
<keyword evidence="1" id="KW-0378">Hydrolase</keyword>
<geneLocation type="plasmid" evidence="4 5">
    <name>pPP1</name>
</geneLocation>
<dbReference type="Proteomes" id="UP001354989">
    <property type="component" value="Plasmid pPP1"/>
</dbReference>
<evidence type="ECO:0000313" key="5">
    <source>
        <dbReference type="Proteomes" id="UP001354989"/>
    </source>
</evidence>
<name>A0ABM7VIL2_9BACT</name>
<dbReference type="EMBL" id="AP025293">
    <property type="protein sequence ID" value="BDD00812.1"/>
    <property type="molecule type" value="Genomic_DNA"/>
</dbReference>
<dbReference type="Pfam" id="PF02065">
    <property type="entry name" value="Melibiase"/>
    <property type="match status" value="1"/>
</dbReference>
<protein>
    <recommendedName>
        <fullName evidence="6">Alpha-galactosidase</fullName>
    </recommendedName>
</protein>
<evidence type="ECO:0000256" key="3">
    <source>
        <dbReference type="SAM" id="SignalP"/>
    </source>
</evidence>
<accession>A0ABM7VIL2</accession>
<proteinExistence type="predicted"/>
<feature type="chain" id="PRO_5045471568" description="Alpha-galactosidase" evidence="3">
    <location>
        <begin position="19"/>
        <end position="717"/>
    </location>
</feature>
<evidence type="ECO:0008006" key="6">
    <source>
        <dbReference type="Google" id="ProtNLM"/>
    </source>
</evidence>
<dbReference type="InterPro" id="IPR013785">
    <property type="entry name" value="Aldolase_TIM"/>
</dbReference>
<dbReference type="SUPFAM" id="SSF51445">
    <property type="entry name" value="(Trans)glycosidases"/>
    <property type="match status" value="1"/>
</dbReference>
<evidence type="ECO:0000256" key="1">
    <source>
        <dbReference type="ARBA" id="ARBA00022801"/>
    </source>
</evidence>
<feature type="signal peptide" evidence="3">
    <location>
        <begin position="1"/>
        <end position="18"/>
    </location>
</feature>
<dbReference type="InterPro" id="IPR002252">
    <property type="entry name" value="Glyco_hydro_36"/>
</dbReference>
<keyword evidence="5" id="KW-1185">Reference proteome</keyword>
<gene>
    <name evidence="4" type="ORF">PEPS_30920</name>
</gene>
<keyword evidence="4" id="KW-0614">Plasmid</keyword>
<dbReference type="PANTHER" id="PTHR43053:SF3">
    <property type="entry name" value="ALPHA-GALACTOSIDASE C-RELATED"/>
    <property type="match status" value="1"/>
</dbReference>
<dbReference type="CDD" id="cd14791">
    <property type="entry name" value="GH36"/>
    <property type="match status" value="1"/>
</dbReference>
<organism evidence="4 5">
    <name type="scientific">Persicobacter psychrovividus</name>
    <dbReference type="NCBI Taxonomy" id="387638"/>
    <lineage>
        <taxon>Bacteria</taxon>
        <taxon>Pseudomonadati</taxon>
        <taxon>Bacteroidota</taxon>
        <taxon>Cytophagia</taxon>
        <taxon>Cytophagales</taxon>
        <taxon>Persicobacteraceae</taxon>
        <taxon>Persicobacter</taxon>
    </lineage>
</organism>
<evidence type="ECO:0000256" key="2">
    <source>
        <dbReference type="ARBA" id="ARBA00023295"/>
    </source>
</evidence>
<dbReference type="Gene3D" id="3.20.20.70">
    <property type="entry name" value="Aldolase class I"/>
    <property type="match status" value="1"/>
</dbReference>
<evidence type="ECO:0000313" key="4">
    <source>
        <dbReference type="EMBL" id="BDD00812.1"/>
    </source>
</evidence>
<keyword evidence="2" id="KW-0326">Glycosidase</keyword>